<evidence type="ECO:0000313" key="9">
    <source>
        <dbReference type="Proteomes" id="UP000000374"/>
    </source>
</evidence>
<dbReference type="eggNOG" id="COG0803">
    <property type="taxonomic scope" value="Bacteria"/>
</dbReference>
<keyword evidence="5 7" id="KW-0732">Signal</keyword>
<dbReference type="PRINTS" id="PR00690">
    <property type="entry name" value="ADHESNFAMILY"/>
</dbReference>
<keyword evidence="3 6" id="KW-0813">Transport</keyword>
<reference evidence="9" key="1">
    <citation type="submission" date="2006-12" db="EMBL/GenBank/DDBJ databases">
        <title>Complete sequence of chromosome 1 of Verminephrobacter eiseniae EF01-2.</title>
        <authorList>
            <person name="Copeland A."/>
            <person name="Lucas S."/>
            <person name="Lapidus A."/>
            <person name="Barry K."/>
            <person name="Detter J.C."/>
            <person name="Glavina del Rio T."/>
            <person name="Dalin E."/>
            <person name="Tice H."/>
            <person name="Pitluck S."/>
            <person name="Chertkov O."/>
            <person name="Brettin T."/>
            <person name="Bruce D."/>
            <person name="Han C."/>
            <person name="Tapia R."/>
            <person name="Gilna P."/>
            <person name="Schmutz J."/>
            <person name="Larimer F."/>
            <person name="Land M."/>
            <person name="Hauser L."/>
            <person name="Kyrpides N."/>
            <person name="Kim E."/>
            <person name="Stahl D."/>
            <person name="Richardson P."/>
        </authorList>
    </citation>
    <scope>NUCLEOTIDE SEQUENCE [LARGE SCALE GENOMIC DNA]</scope>
    <source>
        <strain evidence="9">EF01-2</strain>
    </source>
</reference>
<dbReference type="PANTHER" id="PTHR42953:SF1">
    <property type="entry name" value="METAL-BINDING PROTEIN HI_0362-RELATED"/>
    <property type="match status" value="1"/>
</dbReference>
<keyword evidence="4" id="KW-0479">Metal-binding</keyword>
<dbReference type="GO" id="GO:0030001">
    <property type="term" value="P:metal ion transport"/>
    <property type="evidence" value="ECO:0007669"/>
    <property type="project" value="InterPro"/>
</dbReference>
<keyword evidence="9" id="KW-1185">Reference proteome</keyword>
<dbReference type="GeneID" id="76461820"/>
<gene>
    <name evidence="8" type="ordered locus">Veis_3392</name>
</gene>
<dbReference type="InterPro" id="IPR006127">
    <property type="entry name" value="ZnuA-like"/>
</dbReference>
<accession>A1WNA6</accession>
<dbReference type="SUPFAM" id="SSF53807">
    <property type="entry name" value="Helical backbone' metal receptor"/>
    <property type="match status" value="1"/>
</dbReference>
<dbReference type="InterPro" id="IPR006129">
    <property type="entry name" value="AdhesinB"/>
</dbReference>
<dbReference type="InterPro" id="IPR050492">
    <property type="entry name" value="Bact_metal-bind_prot9"/>
</dbReference>
<dbReference type="OrthoDB" id="9793396at2"/>
<evidence type="ECO:0000256" key="3">
    <source>
        <dbReference type="ARBA" id="ARBA00022448"/>
    </source>
</evidence>
<dbReference type="GO" id="GO:0007155">
    <property type="term" value="P:cell adhesion"/>
    <property type="evidence" value="ECO:0007669"/>
    <property type="project" value="InterPro"/>
</dbReference>
<dbReference type="HOGENOM" id="CLU_016838_1_1_4"/>
<dbReference type="EMBL" id="CP000542">
    <property type="protein sequence ID" value="ABM59113.1"/>
    <property type="molecule type" value="Genomic_DNA"/>
</dbReference>
<dbReference type="Proteomes" id="UP000000374">
    <property type="component" value="Chromosome"/>
</dbReference>
<comment type="similarity">
    <text evidence="2 6">Belongs to the bacterial solute-binding protein 9 family.</text>
</comment>
<organism evidence="8 9">
    <name type="scientific">Verminephrobacter eiseniae (strain EF01-2)</name>
    <dbReference type="NCBI Taxonomy" id="391735"/>
    <lineage>
        <taxon>Bacteria</taxon>
        <taxon>Pseudomonadati</taxon>
        <taxon>Pseudomonadota</taxon>
        <taxon>Betaproteobacteria</taxon>
        <taxon>Burkholderiales</taxon>
        <taxon>Comamonadaceae</taxon>
        <taxon>Verminephrobacter</taxon>
    </lineage>
</organism>
<comment type="subcellular location">
    <subcellularLocation>
        <location evidence="1">Cell envelope</location>
    </subcellularLocation>
</comment>
<dbReference type="GO" id="GO:0046872">
    <property type="term" value="F:metal ion binding"/>
    <property type="evidence" value="ECO:0007669"/>
    <property type="project" value="UniProtKB-KW"/>
</dbReference>
<dbReference type="PANTHER" id="PTHR42953">
    <property type="entry name" value="HIGH-AFFINITY ZINC UPTAKE SYSTEM PROTEIN ZNUA-RELATED"/>
    <property type="match status" value="1"/>
</dbReference>
<feature type="chain" id="PRO_5002639964" evidence="7">
    <location>
        <begin position="28"/>
        <end position="320"/>
    </location>
</feature>
<evidence type="ECO:0000256" key="2">
    <source>
        <dbReference type="ARBA" id="ARBA00011028"/>
    </source>
</evidence>
<evidence type="ECO:0000256" key="7">
    <source>
        <dbReference type="SAM" id="SignalP"/>
    </source>
</evidence>
<dbReference type="AlphaFoldDB" id="A1WNA6"/>
<dbReference type="STRING" id="391735.Veis_3392"/>
<evidence type="ECO:0000256" key="5">
    <source>
        <dbReference type="ARBA" id="ARBA00022729"/>
    </source>
</evidence>
<proteinExistence type="inferred from homology"/>
<evidence type="ECO:0000256" key="6">
    <source>
        <dbReference type="RuleBase" id="RU003512"/>
    </source>
</evidence>
<dbReference type="KEGG" id="vei:Veis_3392"/>
<dbReference type="PRINTS" id="PR00691">
    <property type="entry name" value="ADHESINB"/>
</dbReference>
<evidence type="ECO:0000256" key="1">
    <source>
        <dbReference type="ARBA" id="ARBA00004196"/>
    </source>
</evidence>
<dbReference type="InterPro" id="IPR006128">
    <property type="entry name" value="Lipoprotein_PsaA-like"/>
</dbReference>
<evidence type="ECO:0000256" key="4">
    <source>
        <dbReference type="ARBA" id="ARBA00022723"/>
    </source>
</evidence>
<dbReference type="RefSeq" id="WP_011811105.1">
    <property type="nucleotide sequence ID" value="NC_008786.1"/>
</dbReference>
<evidence type="ECO:0000313" key="8">
    <source>
        <dbReference type="EMBL" id="ABM59113.1"/>
    </source>
</evidence>
<name>A1WNA6_VEREI</name>
<feature type="signal peptide" evidence="7">
    <location>
        <begin position="1"/>
        <end position="27"/>
    </location>
</feature>
<dbReference type="Gene3D" id="3.40.50.1980">
    <property type="entry name" value="Nitrogenase molybdenum iron protein domain"/>
    <property type="match status" value="2"/>
</dbReference>
<dbReference type="Pfam" id="PF01297">
    <property type="entry name" value="ZnuA"/>
    <property type="match status" value="1"/>
</dbReference>
<sequence length="320" mass="34062">MIPRPFLKNSRRALLLMALAVSSPGWAAEPGLNVVASFSILADIAREVGGPDVSVTALVGPDGDAHMFEPTPQHARTLQRASVLVSNGLGFEGWMARLKKSAGFKGLESIASEGVKVRTFDASAQAHDSGGKGDRHHHAPRDPHAWQNVANAVIYANNIAKGFAKKDPAHAAAYRARAAAYSERLLALDAQIRRTFAALPPERRVLVTTHDAFGYYAQAYGLRIVPARGFSTQAEPSASDIARLVDQVRAQRIPAMFIENISDPRLVEQLARETGATVGGKLYSDALSPPDGPAATYLLLMQGNTATLASALAAAAQRTP</sequence>
<protein>
    <submittedName>
        <fullName evidence="8">Periplasmic solute binding protein</fullName>
    </submittedName>
</protein>
<dbReference type="GO" id="GO:0030313">
    <property type="term" value="C:cell envelope"/>
    <property type="evidence" value="ECO:0007669"/>
    <property type="project" value="UniProtKB-SubCell"/>
</dbReference>